<accession>A0ACB9IF58</accession>
<organism evidence="1 2">
    <name type="scientific">Smallanthus sonchifolius</name>
    <dbReference type="NCBI Taxonomy" id="185202"/>
    <lineage>
        <taxon>Eukaryota</taxon>
        <taxon>Viridiplantae</taxon>
        <taxon>Streptophyta</taxon>
        <taxon>Embryophyta</taxon>
        <taxon>Tracheophyta</taxon>
        <taxon>Spermatophyta</taxon>
        <taxon>Magnoliopsida</taxon>
        <taxon>eudicotyledons</taxon>
        <taxon>Gunneridae</taxon>
        <taxon>Pentapetalae</taxon>
        <taxon>asterids</taxon>
        <taxon>campanulids</taxon>
        <taxon>Asterales</taxon>
        <taxon>Asteraceae</taxon>
        <taxon>Asteroideae</taxon>
        <taxon>Heliantheae alliance</taxon>
        <taxon>Millerieae</taxon>
        <taxon>Smallanthus</taxon>
    </lineage>
</organism>
<dbReference type="Proteomes" id="UP001056120">
    <property type="component" value="Linkage Group LG08"/>
</dbReference>
<evidence type="ECO:0000313" key="1">
    <source>
        <dbReference type="EMBL" id="KAI3806432.1"/>
    </source>
</evidence>
<evidence type="ECO:0000313" key="2">
    <source>
        <dbReference type="Proteomes" id="UP001056120"/>
    </source>
</evidence>
<name>A0ACB9IF58_9ASTR</name>
<reference evidence="1 2" key="2">
    <citation type="journal article" date="2022" name="Mol. Ecol. Resour.">
        <title>The genomes of chicory, endive, great burdock and yacon provide insights into Asteraceae paleo-polyploidization history and plant inulin production.</title>
        <authorList>
            <person name="Fan W."/>
            <person name="Wang S."/>
            <person name="Wang H."/>
            <person name="Wang A."/>
            <person name="Jiang F."/>
            <person name="Liu H."/>
            <person name="Zhao H."/>
            <person name="Xu D."/>
            <person name="Zhang Y."/>
        </authorList>
    </citation>
    <scope>NUCLEOTIDE SEQUENCE [LARGE SCALE GENOMIC DNA]</scope>
    <source>
        <strain evidence="2">cv. Yunnan</strain>
        <tissue evidence="1">Leaves</tissue>
    </source>
</reference>
<proteinExistence type="predicted"/>
<sequence>MPVGADAKVSFNVLIRVVLLELLCGRAALDNNLDEDERNLAKWARKSIRKGKGYNIIDLKIKSQIFPKCLKEYLRTAYRCLSNESKKRPEMAEIVVALELSQTLQNKYDSRVKPASASASGMLSIARMIKSLISPEVNYAQSERNPSAINEDAMINLVPGDGGGESDKLKLPAFRMYTLDEIRAATRGFSVINIVSELGEKAPNVVYRGKLEDDDHLIAVKRFNRSARPDTRQFLNEAKAVGQLRSQRLANLLGCCFEGNERLLVAEFMPHETLTKHLFHWESQPLKWAMRLRVALYLAQALDYCSSKGRGLYHDLNAYRVLFDQARDLIKKNNPLILMDSCLEGHFSNDEGTELVRIASRCLQYKPRERPNAKSLVAALSPLQKQTDASSLALLAISKEPTPNLSPLGEASSRMDLTAIHEMLIKIGYMVDDELYPKELSFQMWTSEVQEALFAKKRGDTAFGAKDFTAAIECYTSAIENGTIVSLTMYVRRCLCYLMIDNAQEALADATQAREMHPIWSVALYIQAAALFSLGMEEDAREMLKDAVLLDEKAELN</sequence>
<comment type="caution">
    <text evidence="1">The sequence shown here is derived from an EMBL/GenBank/DDBJ whole genome shotgun (WGS) entry which is preliminary data.</text>
</comment>
<gene>
    <name evidence="1" type="ORF">L1987_22337</name>
</gene>
<keyword evidence="2" id="KW-1185">Reference proteome</keyword>
<dbReference type="EMBL" id="CM042025">
    <property type="protein sequence ID" value="KAI3806432.1"/>
    <property type="molecule type" value="Genomic_DNA"/>
</dbReference>
<reference evidence="2" key="1">
    <citation type="journal article" date="2022" name="Mol. Ecol. Resour.">
        <title>The genomes of chicory, endive, great burdock and yacon provide insights into Asteraceae palaeo-polyploidization history and plant inulin production.</title>
        <authorList>
            <person name="Fan W."/>
            <person name="Wang S."/>
            <person name="Wang H."/>
            <person name="Wang A."/>
            <person name="Jiang F."/>
            <person name="Liu H."/>
            <person name="Zhao H."/>
            <person name="Xu D."/>
            <person name="Zhang Y."/>
        </authorList>
    </citation>
    <scope>NUCLEOTIDE SEQUENCE [LARGE SCALE GENOMIC DNA]</scope>
    <source>
        <strain evidence="2">cv. Yunnan</strain>
    </source>
</reference>
<protein>
    <submittedName>
        <fullName evidence="1">Uncharacterized protein</fullName>
    </submittedName>
</protein>